<dbReference type="Proteomes" id="UP000823388">
    <property type="component" value="Chromosome 8N"/>
</dbReference>
<evidence type="ECO:0000313" key="2">
    <source>
        <dbReference type="Proteomes" id="UP000823388"/>
    </source>
</evidence>
<reference evidence="1" key="1">
    <citation type="submission" date="2020-05" db="EMBL/GenBank/DDBJ databases">
        <title>WGS assembly of Panicum virgatum.</title>
        <authorList>
            <person name="Lovell J.T."/>
            <person name="Jenkins J."/>
            <person name="Shu S."/>
            <person name="Juenger T.E."/>
            <person name="Schmutz J."/>
        </authorList>
    </citation>
    <scope>NUCLEOTIDE SEQUENCE</scope>
    <source>
        <strain evidence="1">AP13</strain>
    </source>
</reference>
<evidence type="ECO:0000313" key="1">
    <source>
        <dbReference type="EMBL" id="KAG2559002.1"/>
    </source>
</evidence>
<comment type="caution">
    <text evidence="1">The sequence shown here is derived from an EMBL/GenBank/DDBJ whole genome shotgun (WGS) entry which is preliminary data.</text>
</comment>
<dbReference type="AlphaFoldDB" id="A0A8T0PFP2"/>
<proteinExistence type="predicted"/>
<name>A0A8T0PFP2_PANVG</name>
<sequence length="153" mass="17807">MLAWPKVCRPPELGGLGFLDLKLFGYALRMRWLWMKRTEDNRPWSQLPDKHDDMVLSMFQASISIELGDGNRSFFWTDRWLQGQSIRDIAPCLFEAVGPRIQKTRTVTDGHQNDCWIRDITGALTVQVLLDYLLIWDHTRAVVLRPGIPDRLL</sequence>
<dbReference type="EMBL" id="CM029052">
    <property type="protein sequence ID" value="KAG2559002.1"/>
    <property type="molecule type" value="Genomic_DNA"/>
</dbReference>
<keyword evidence="2" id="KW-1185">Reference proteome</keyword>
<organism evidence="1 2">
    <name type="scientific">Panicum virgatum</name>
    <name type="common">Blackwell switchgrass</name>
    <dbReference type="NCBI Taxonomy" id="38727"/>
    <lineage>
        <taxon>Eukaryota</taxon>
        <taxon>Viridiplantae</taxon>
        <taxon>Streptophyta</taxon>
        <taxon>Embryophyta</taxon>
        <taxon>Tracheophyta</taxon>
        <taxon>Spermatophyta</taxon>
        <taxon>Magnoliopsida</taxon>
        <taxon>Liliopsida</taxon>
        <taxon>Poales</taxon>
        <taxon>Poaceae</taxon>
        <taxon>PACMAD clade</taxon>
        <taxon>Panicoideae</taxon>
        <taxon>Panicodae</taxon>
        <taxon>Paniceae</taxon>
        <taxon>Panicinae</taxon>
        <taxon>Panicum</taxon>
        <taxon>Panicum sect. Hiantes</taxon>
    </lineage>
</organism>
<accession>A0A8T0PFP2</accession>
<gene>
    <name evidence="1" type="ORF">PVAP13_8NG305100</name>
</gene>
<protein>
    <submittedName>
        <fullName evidence="1">Uncharacterized protein</fullName>
    </submittedName>
</protein>